<sequence length="248" mass="27048">MGVYEKQVVVVTGCSAGGIGHALARGSQVLPARPGRLVRRECASRLSTVLGEFGRIDIVVNNAGVQCVGPLAELPLSAVEQTFNTNVYVYMGLRLIQLVVPHMASGKKGKRQRWKVTALAPVPGQVLYSSNIHVLVSDTLSVEQKPFGRSNSKEQPLSQAQESTPSEEFAKKTVDEVLKINHMLALLRPSIYSNGNIVPYAPFHSRFPYKEEISLLTLIDFLFMLVAVPALELGAENQQVQVAVEITV</sequence>
<dbReference type="InterPro" id="IPR002347">
    <property type="entry name" value="SDR_fam"/>
</dbReference>
<dbReference type="AlphaFoldDB" id="A0AAW2STV9"/>
<accession>A0AAW2STV9</accession>
<dbReference type="EMBL" id="JACGWM010000001">
    <property type="protein sequence ID" value="KAL0395610.1"/>
    <property type="molecule type" value="Genomic_DNA"/>
</dbReference>
<dbReference type="PANTHER" id="PTHR44169">
    <property type="entry name" value="NADPH-DEPENDENT 1-ACYLDIHYDROXYACETONE PHOSPHATE REDUCTASE"/>
    <property type="match status" value="1"/>
</dbReference>
<feature type="compositionally biased region" description="Polar residues" evidence="3">
    <location>
        <begin position="149"/>
        <end position="166"/>
    </location>
</feature>
<evidence type="ECO:0000256" key="3">
    <source>
        <dbReference type="SAM" id="MobiDB-lite"/>
    </source>
</evidence>
<reference evidence="4" key="2">
    <citation type="journal article" date="2024" name="Plant">
        <title>Genomic evolution and insights into agronomic trait innovations of Sesamum species.</title>
        <authorList>
            <person name="Miao H."/>
            <person name="Wang L."/>
            <person name="Qu L."/>
            <person name="Liu H."/>
            <person name="Sun Y."/>
            <person name="Le M."/>
            <person name="Wang Q."/>
            <person name="Wei S."/>
            <person name="Zheng Y."/>
            <person name="Lin W."/>
            <person name="Duan Y."/>
            <person name="Cao H."/>
            <person name="Xiong S."/>
            <person name="Wang X."/>
            <person name="Wei L."/>
            <person name="Li C."/>
            <person name="Ma Q."/>
            <person name="Ju M."/>
            <person name="Zhao R."/>
            <person name="Li G."/>
            <person name="Mu C."/>
            <person name="Tian Q."/>
            <person name="Mei H."/>
            <person name="Zhang T."/>
            <person name="Gao T."/>
            <person name="Zhang H."/>
        </authorList>
    </citation>
    <scope>NUCLEOTIDE SEQUENCE</scope>
    <source>
        <strain evidence="4">KEN8</strain>
    </source>
</reference>
<feature type="region of interest" description="Disordered" evidence="3">
    <location>
        <begin position="146"/>
        <end position="168"/>
    </location>
</feature>
<organism evidence="4">
    <name type="scientific">Sesamum calycinum</name>
    <dbReference type="NCBI Taxonomy" id="2727403"/>
    <lineage>
        <taxon>Eukaryota</taxon>
        <taxon>Viridiplantae</taxon>
        <taxon>Streptophyta</taxon>
        <taxon>Embryophyta</taxon>
        <taxon>Tracheophyta</taxon>
        <taxon>Spermatophyta</taxon>
        <taxon>Magnoliopsida</taxon>
        <taxon>eudicotyledons</taxon>
        <taxon>Gunneridae</taxon>
        <taxon>Pentapetalae</taxon>
        <taxon>asterids</taxon>
        <taxon>lamiids</taxon>
        <taxon>Lamiales</taxon>
        <taxon>Pedaliaceae</taxon>
        <taxon>Sesamum</taxon>
    </lineage>
</organism>
<dbReference type="Pfam" id="PF00106">
    <property type="entry name" value="adh_short"/>
    <property type="match status" value="1"/>
</dbReference>
<comment type="similarity">
    <text evidence="1">Belongs to the short-chain dehydrogenases/reductases (SDR) family.</text>
</comment>
<dbReference type="GO" id="GO:0016491">
    <property type="term" value="F:oxidoreductase activity"/>
    <property type="evidence" value="ECO:0007669"/>
    <property type="project" value="UniProtKB-KW"/>
</dbReference>
<comment type="caution">
    <text evidence="4">The sequence shown here is derived from an EMBL/GenBank/DDBJ whole genome shotgun (WGS) entry which is preliminary data.</text>
</comment>
<evidence type="ECO:0000256" key="2">
    <source>
        <dbReference type="ARBA" id="ARBA00023002"/>
    </source>
</evidence>
<gene>
    <name evidence="4" type="ORF">Scaly_0009400</name>
</gene>
<dbReference type="GO" id="GO:0005783">
    <property type="term" value="C:endoplasmic reticulum"/>
    <property type="evidence" value="ECO:0007669"/>
    <property type="project" value="TreeGrafter"/>
</dbReference>
<dbReference type="PRINTS" id="PR00081">
    <property type="entry name" value="GDHRDH"/>
</dbReference>
<proteinExistence type="inferred from homology"/>
<reference evidence="4" key="1">
    <citation type="submission" date="2020-06" db="EMBL/GenBank/DDBJ databases">
        <authorList>
            <person name="Li T."/>
            <person name="Hu X."/>
            <person name="Zhang T."/>
            <person name="Song X."/>
            <person name="Zhang H."/>
            <person name="Dai N."/>
            <person name="Sheng W."/>
            <person name="Hou X."/>
            <person name="Wei L."/>
        </authorList>
    </citation>
    <scope>NUCLEOTIDE SEQUENCE</scope>
    <source>
        <strain evidence="4">KEN8</strain>
        <tissue evidence="4">Leaf</tissue>
    </source>
</reference>
<dbReference type="InterPro" id="IPR036291">
    <property type="entry name" value="NAD(P)-bd_dom_sf"/>
</dbReference>
<protein>
    <submittedName>
        <fullName evidence="4">Uncharacterized protein</fullName>
    </submittedName>
</protein>
<name>A0AAW2STV9_9LAMI</name>
<evidence type="ECO:0000313" key="4">
    <source>
        <dbReference type="EMBL" id="KAL0395610.1"/>
    </source>
</evidence>
<dbReference type="SUPFAM" id="SSF51735">
    <property type="entry name" value="NAD(P)-binding Rossmann-fold domains"/>
    <property type="match status" value="1"/>
</dbReference>
<evidence type="ECO:0000256" key="1">
    <source>
        <dbReference type="ARBA" id="ARBA00006484"/>
    </source>
</evidence>
<dbReference type="PANTHER" id="PTHR44169:SF6">
    <property type="entry name" value="NADPH-DEPENDENT 1-ACYLDIHYDROXYACETONE PHOSPHATE REDUCTASE"/>
    <property type="match status" value="1"/>
</dbReference>
<dbReference type="Gene3D" id="3.40.50.720">
    <property type="entry name" value="NAD(P)-binding Rossmann-like Domain"/>
    <property type="match status" value="1"/>
</dbReference>
<keyword evidence="2" id="KW-0560">Oxidoreductase</keyword>